<dbReference type="RefSeq" id="XP_002951056.1">
    <property type="nucleotide sequence ID" value="XM_002951010.1"/>
</dbReference>
<feature type="compositionally biased region" description="Basic and acidic residues" evidence="1">
    <location>
        <begin position="133"/>
        <end position="145"/>
    </location>
</feature>
<protein>
    <submittedName>
        <fullName evidence="2">Uncharacterized protein</fullName>
    </submittedName>
</protein>
<sequence length="473" mass="51642">MVPDGALDVDVHGPDKKRQKLADVLVETRGMDPIGQSTDAATAEALAAEGLVDLASVKTVAGGRCLRPYQWKFGTLAAVATAQGSAGDDMTRDGNEVAIDSESEGMEEEEEKEEEEEEKEEEKEKEKEEEEKEPGAHSVGKDGVPERASLGRAGTGEGNALASAERRVARAAPAYFAEASLAMLEIAEGKLYSFAGHASFQDYIRKSSAVLGFGLRQARNLIAAARVIRNLPADVARPSNERQVRPLVGCHPDVQLKVWVLALERADGDTRHEDALSLQYGGLPVITRSDTCEWYTPDFILDLVRELFTPGCIDLDPCSCAAANTRVRATSFYDEATDGLAEGNAWRGNVFLNPAFGVRRGQSLQELFFGRCKREYQAGNVRQAVVLLKAGIGCSWFNDVLNWPVCFLRERLSFVRQVGTSDELQWGARALNPHGSVIAYMGPAVERFATLFSRIGSVPGMNSWAHVRPVLRR</sequence>
<keyword evidence="3" id="KW-1185">Reference proteome</keyword>
<reference evidence="2 3" key="1">
    <citation type="journal article" date="2010" name="Science">
        <title>Genomic analysis of organismal complexity in the multicellular green alga Volvox carteri.</title>
        <authorList>
            <person name="Prochnik S.E."/>
            <person name="Umen J."/>
            <person name="Nedelcu A.M."/>
            <person name="Hallmann A."/>
            <person name="Miller S.M."/>
            <person name="Nishii I."/>
            <person name="Ferris P."/>
            <person name="Kuo A."/>
            <person name="Mitros T."/>
            <person name="Fritz-Laylin L.K."/>
            <person name="Hellsten U."/>
            <person name="Chapman J."/>
            <person name="Simakov O."/>
            <person name="Rensing S.A."/>
            <person name="Terry A."/>
            <person name="Pangilinan J."/>
            <person name="Kapitonov V."/>
            <person name="Jurka J."/>
            <person name="Salamov A."/>
            <person name="Shapiro H."/>
            <person name="Schmutz J."/>
            <person name="Grimwood J."/>
            <person name="Lindquist E."/>
            <person name="Lucas S."/>
            <person name="Grigoriev I.V."/>
            <person name="Schmitt R."/>
            <person name="Kirk D."/>
            <person name="Rokhsar D.S."/>
        </authorList>
    </citation>
    <scope>NUCLEOTIDE SEQUENCE [LARGE SCALE GENOMIC DNA]</scope>
    <source>
        <strain evidence="3">f. Nagariensis / Eve</strain>
    </source>
</reference>
<dbReference type="OrthoDB" id="2155333at2759"/>
<proteinExistence type="predicted"/>
<dbReference type="KEGG" id="vcn:VOLCADRAFT_91459"/>
<dbReference type="InParanoid" id="D8TX50"/>
<name>D8TX50_VOLCA</name>
<dbReference type="eggNOG" id="ENOG502SSY3">
    <property type="taxonomic scope" value="Eukaryota"/>
</dbReference>
<dbReference type="EMBL" id="GL378342">
    <property type="protein sequence ID" value="EFJ47950.1"/>
    <property type="molecule type" value="Genomic_DNA"/>
</dbReference>
<dbReference type="Proteomes" id="UP000001058">
    <property type="component" value="Unassembled WGS sequence"/>
</dbReference>
<organism evidence="3">
    <name type="scientific">Volvox carteri f. nagariensis</name>
    <dbReference type="NCBI Taxonomy" id="3068"/>
    <lineage>
        <taxon>Eukaryota</taxon>
        <taxon>Viridiplantae</taxon>
        <taxon>Chlorophyta</taxon>
        <taxon>core chlorophytes</taxon>
        <taxon>Chlorophyceae</taxon>
        <taxon>CS clade</taxon>
        <taxon>Chlamydomonadales</taxon>
        <taxon>Volvocaceae</taxon>
        <taxon>Volvox</taxon>
    </lineage>
</organism>
<evidence type="ECO:0000313" key="3">
    <source>
        <dbReference type="Proteomes" id="UP000001058"/>
    </source>
</evidence>
<gene>
    <name evidence="2" type="ORF">VOLCADRAFT_91459</name>
</gene>
<dbReference type="GeneID" id="9618451"/>
<feature type="region of interest" description="Disordered" evidence="1">
    <location>
        <begin position="99"/>
        <end position="161"/>
    </location>
</feature>
<feature type="compositionally biased region" description="Acidic residues" evidence="1">
    <location>
        <begin position="99"/>
        <end position="132"/>
    </location>
</feature>
<evidence type="ECO:0000256" key="1">
    <source>
        <dbReference type="SAM" id="MobiDB-lite"/>
    </source>
</evidence>
<dbReference type="AlphaFoldDB" id="D8TX50"/>
<evidence type="ECO:0000313" key="2">
    <source>
        <dbReference type="EMBL" id="EFJ47950.1"/>
    </source>
</evidence>
<accession>D8TX50</accession>